<proteinExistence type="predicted"/>
<dbReference type="EMBL" id="KB743435">
    <property type="protein sequence ID" value="EOA98757.1"/>
    <property type="molecule type" value="Genomic_DNA"/>
</dbReference>
<keyword evidence="2" id="KW-1185">Reference proteome</keyword>
<name>R0LER6_ANAPL</name>
<reference evidence="2" key="1">
    <citation type="journal article" date="2013" name="Nat. Genet.">
        <title>The duck genome and transcriptome provide insight into an avian influenza virus reservoir species.</title>
        <authorList>
            <person name="Huang Y."/>
            <person name="Li Y."/>
            <person name="Burt D.W."/>
            <person name="Chen H."/>
            <person name="Zhang Y."/>
            <person name="Qian W."/>
            <person name="Kim H."/>
            <person name="Gan S."/>
            <person name="Zhao Y."/>
            <person name="Li J."/>
            <person name="Yi K."/>
            <person name="Feng H."/>
            <person name="Zhu P."/>
            <person name="Li B."/>
            <person name="Liu Q."/>
            <person name="Fairley S."/>
            <person name="Magor K.E."/>
            <person name="Du Z."/>
            <person name="Hu X."/>
            <person name="Goodman L."/>
            <person name="Tafer H."/>
            <person name="Vignal A."/>
            <person name="Lee T."/>
            <person name="Kim K.W."/>
            <person name="Sheng Z."/>
            <person name="An Y."/>
            <person name="Searle S."/>
            <person name="Herrero J."/>
            <person name="Groenen M.A."/>
            <person name="Crooijmans R.P."/>
            <person name="Faraut T."/>
            <person name="Cai Q."/>
            <person name="Webster R.G."/>
            <person name="Aldridge J.R."/>
            <person name="Warren W.C."/>
            <person name="Bartschat S."/>
            <person name="Kehr S."/>
            <person name="Marz M."/>
            <person name="Stadler P.F."/>
            <person name="Smith J."/>
            <person name="Kraus R.H."/>
            <person name="Zhao Y."/>
            <person name="Ren L."/>
            <person name="Fei J."/>
            <person name="Morisson M."/>
            <person name="Kaiser P."/>
            <person name="Griffin D.K."/>
            <person name="Rao M."/>
            <person name="Pitel F."/>
            <person name="Wang J."/>
            <person name="Li N."/>
        </authorList>
    </citation>
    <scope>NUCLEOTIDE SEQUENCE [LARGE SCALE GENOMIC DNA]</scope>
</reference>
<organism evidence="1 2">
    <name type="scientific">Anas platyrhynchos</name>
    <name type="common">Mallard</name>
    <name type="synonym">Anas boschas</name>
    <dbReference type="NCBI Taxonomy" id="8839"/>
    <lineage>
        <taxon>Eukaryota</taxon>
        <taxon>Metazoa</taxon>
        <taxon>Chordata</taxon>
        <taxon>Craniata</taxon>
        <taxon>Vertebrata</taxon>
        <taxon>Euteleostomi</taxon>
        <taxon>Archelosauria</taxon>
        <taxon>Archosauria</taxon>
        <taxon>Dinosauria</taxon>
        <taxon>Saurischia</taxon>
        <taxon>Theropoda</taxon>
        <taxon>Coelurosauria</taxon>
        <taxon>Aves</taxon>
        <taxon>Neognathae</taxon>
        <taxon>Galloanserae</taxon>
        <taxon>Anseriformes</taxon>
        <taxon>Anatidae</taxon>
        <taxon>Anatinae</taxon>
        <taxon>Anas</taxon>
    </lineage>
</organism>
<gene>
    <name evidence="1" type="ORF">Anapl_02938</name>
</gene>
<evidence type="ECO:0000313" key="1">
    <source>
        <dbReference type="EMBL" id="EOA98757.1"/>
    </source>
</evidence>
<sequence>MQEAHLDRKGRGTMTTYQQSGEVGSYGLGRTQPCGRATFRRLLLMHQTKEVSYYCSLKPPLIQCRAGVGNLPTVMCQIVIFFPELEFKNAGRNFAGANRRCLSKRQHAANQLIGSILPLTPAEDSTKHLLIFNDLSTLDLARLSLNEIFKRHACENKDLCLLCERSYKTCQGSRNTTNKRRWKKSCLACSGKSSTSSVDAPSHRCLVRSFKRLLKFTISGALLLNKDYGVLRSTVYYFIKCFSGEGDLEVKLLALCGKVTTFDNFGAYLFHLPTPPRPRTCRGAAAVR</sequence>
<evidence type="ECO:0000313" key="2">
    <source>
        <dbReference type="Proteomes" id="UP000296049"/>
    </source>
</evidence>
<accession>R0LER6</accession>
<protein>
    <submittedName>
        <fullName evidence="1">Uncharacterized protein</fullName>
    </submittedName>
</protein>
<dbReference type="Proteomes" id="UP000296049">
    <property type="component" value="Unassembled WGS sequence"/>
</dbReference>
<dbReference type="AlphaFoldDB" id="R0LER6"/>